<feature type="transmembrane region" description="Helical" evidence="1">
    <location>
        <begin position="6"/>
        <end position="29"/>
    </location>
</feature>
<sequence length="75" mass="9643">MYILLLTFYFYFIFSNPPLFHPFFYIYLYTIKKKIKRTDFKIILFRFIPYIRICTFICTCTFYVYVYFMYKKNFF</sequence>
<organism evidence="2 3">
    <name type="scientific">Phycomyces blakesleeanus</name>
    <dbReference type="NCBI Taxonomy" id="4837"/>
    <lineage>
        <taxon>Eukaryota</taxon>
        <taxon>Fungi</taxon>
        <taxon>Fungi incertae sedis</taxon>
        <taxon>Mucoromycota</taxon>
        <taxon>Mucoromycotina</taxon>
        <taxon>Mucoromycetes</taxon>
        <taxon>Mucorales</taxon>
        <taxon>Phycomycetaceae</taxon>
        <taxon>Phycomyces</taxon>
    </lineage>
</organism>
<proteinExistence type="predicted"/>
<dbReference type="Proteomes" id="UP001448207">
    <property type="component" value="Unassembled WGS sequence"/>
</dbReference>
<feature type="transmembrane region" description="Helical" evidence="1">
    <location>
        <begin position="50"/>
        <end position="70"/>
    </location>
</feature>
<comment type="caution">
    <text evidence="2">The sequence shown here is derived from an EMBL/GenBank/DDBJ whole genome shotgun (WGS) entry which is preliminary data.</text>
</comment>
<evidence type="ECO:0000313" key="3">
    <source>
        <dbReference type="Proteomes" id="UP001448207"/>
    </source>
</evidence>
<evidence type="ECO:0000256" key="1">
    <source>
        <dbReference type="SAM" id="Phobius"/>
    </source>
</evidence>
<protein>
    <submittedName>
        <fullName evidence="2">Uncharacterized protein</fullName>
    </submittedName>
</protein>
<gene>
    <name evidence="2" type="ORF">J3Q64DRAFT_1776522</name>
</gene>
<keyword evidence="1" id="KW-1133">Transmembrane helix</keyword>
<keyword evidence="1" id="KW-0472">Membrane</keyword>
<evidence type="ECO:0000313" key="2">
    <source>
        <dbReference type="EMBL" id="KAL0075065.1"/>
    </source>
</evidence>
<keyword evidence="3" id="KW-1185">Reference proteome</keyword>
<reference evidence="2 3" key="1">
    <citation type="submission" date="2024-04" db="EMBL/GenBank/DDBJ databases">
        <title>Symmetric and asymmetric DNA N6-adenine methylation regulates different biological responses in Mucorales.</title>
        <authorList>
            <consortium name="Lawrence Berkeley National Laboratory"/>
            <person name="Lax C."/>
            <person name="Mondo S.J."/>
            <person name="Osorio-Concepcion M."/>
            <person name="Muszewska A."/>
            <person name="Corrochano-Luque M."/>
            <person name="Gutierrez G."/>
            <person name="Riley R."/>
            <person name="Lipzen A."/>
            <person name="Guo J."/>
            <person name="Hundley H."/>
            <person name="Amirebrahimi M."/>
            <person name="Ng V."/>
            <person name="Lorenzo-Gutierrez D."/>
            <person name="Binder U."/>
            <person name="Yang J."/>
            <person name="Song Y."/>
            <person name="Canovas D."/>
            <person name="Navarro E."/>
            <person name="Freitag M."/>
            <person name="Gabaldon T."/>
            <person name="Grigoriev I.V."/>
            <person name="Corrochano L.M."/>
            <person name="Nicolas F.E."/>
            <person name="Garre V."/>
        </authorList>
    </citation>
    <scope>NUCLEOTIDE SEQUENCE [LARGE SCALE GENOMIC DNA]</scope>
    <source>
        <strain evidence="2 3">L51</strain>
    </source>
</reference>
<accession>A0ABR3AIE4</accession>
<name>A0ABR3AIE4_PHYBL</name>
<dbReference type="EMBL" id="JBCLYO010000038">
    <property type="protein sequence ID" value="KAL0075065.1"/>
    <property type="molecule type" value="Genomic_DNA"/>
</dbReference>
<keyword evidence="1" id="KW-0812">Transmembrane</keyword>